<reference evidence="5" key="1">
    <citation type="journal article" date="2018" name="Int. J. Syst. Evol. Microbiol.">
        <title>Carboxylicivirga sediminis sp. nov., isolated from coastal sediment.</title>
        <authorList>
            <person name="Wang F.Q."/>
            <person name="Ren L.H."/>
            <person name="Zou R.J."/>
            <person name="Sun Y.Z."/>
            <person name="Liu X.J."/>
            <person name="Jiang F."/>
            <person name="Liu L.J."/>
        </authorList>
    </citation>
    <scope>NUCLEOTIDE SEQUENCE</scope>
    <source>
        <strain evidence="5">JR1</strain>
    </source>
</reference>
<keyword evidence="3" id="KW-0949">S-adenosyl-L-methionine</keyword>
<proteinExistence type="predicted"/>
<dbReference type="Gene3D" id="2.40.10.240">
    <property type="entry name" value="QueA-like"/>
    <property type="match status" value="1"/>
</dbReference>
<dbReference type="GO" id="GO:0008616">
    <property type="term" value="P:tRNA queuosine(34) biosynthetic process"/>
    <property type="evidence" value="ECO:0007669"/>
    <property type="project" value="UniProtKB-KW"/>
</dbReference>
<gene>
    <name evidence="5" type="ORF">KDU71_04675</name>
</gene>
<evidence type="ECO:0000313" key="5">
    <source>
        <dbReference type="EMBL" id="MBR8534845.1"/>
    </source>
</evidence>
<evidence type="ECO:0000256" key="2">
    <source>
        <dbReference type="ARBA" id="ARBA00022679"/>
    </source>
</evidence>
<evidence type="ECO:0000256" key="1">
    <source>
        <dbReference type="ARBA" id="ARBA00022490"/>
    </source>
</evidence>
<keyword evidence="4" id="KW-0671">Queuosine biosynthesis</keyword>
<organism evidence="5 6">
    <name type="scientific">Carboxylicivirga sediminis</name>
    <dbReference type="NCBI Taxonomy" id="2006564"/>
    <lineage>
        <taxon>Bacteria</taxon>
        <taxon>Pseudomonadati</taxon>
        <taxon>Bacteroidota</taxon>
        <taxon>Bacteroidia</taxon>
        <taxon>Marinilabiliales</taxon>
        <taxon>Marinilabiliaceae</taxon>
        <taxon>Carboxylicivirga</taxon>
    </lineage>
</organism>
<dbReference type="InterPro" id="IPR042119">
    <property type="entry name" value="QueA_dom2"/>
</dbReference>
<dbReference type="PANTHER" id="PTHR30307:SF0">
    <property type="entry name" value="S-ADENOSYLMETHIONINE:TRNA RIBOSYLTRANSFERASE-ISOMERASE"/>
    <property type="match status" value="1"/>
</dbReference>
<dbReference type="GO" id="GO:0051075">
    <property type="term" value="F:S-adenosylmethionine:tRNA ribosyltransferase-isomerase activity"/>
    <property type="evidence" value="ECO:0007669"/>
    <property type="project" value="TreeGrafter"/>
</dbReference>
<keyword evidence="6" id="KW-1185">Reference proteome</keyword>
<dbReference type="Pfam" id="PF02547">
    <property type="entry name" value="Queuosine_synth"/>
    <property type="match status" value="1"/>
</dbReference>
<name>A0A941F3Z1_9BACT</name>
<dbReference type="Proteomes" id="UP000679220">
    <property type="component" value="Unassembled WGS sequence"/>
</dbReference>
<dbReference type="SUPFAM" id="SSF111337">
    <property type="entry name" value="QueA-like"/>
    <property type="match status" value="1"/>
</dbReference>
<dbReference type="AlphaFoldDB" id="A0A941F3Z1"/>
<dbReference type="InterPro" id="IPR036100">
    <property type="entry name" value="QueA_sf"/>
</dbReference>
<dbReference type="InterPro" id="IPR003699">
    <property type="entry name" value="QueA"/>
</dbReference>
<dbReference type="InterPro" id="IPR042118">
    <property type="entry name" value="QueA_dom1"/>
</dbReference>
<dbReference type="EMBL" id="JAGTAR010000005">
    <property type="protein sequence ID" value="MBR8534845.1"/>
    <property type="molecule type" value="Genomic_DNA"/>
</dbReference>
<evidence type="ECO:0000256" key="4">
    <source>
        <dbReference type="ARBA" id="ARBA00022785"/>
    </source>
</evidence>
<dbReference type="PANTHER" id="PTHR30307">
    <property type="entry name" value="S-ADENOSYLMETHIONINE:TRNA RIBOSYLTRANSFERASE-ISOMERASE"/>
    <property type="match status" value="1"/>
</dbReference>
<comment type="caution">
    <text evidence="5">The sequence shown here is derived from an EMBL/GenBank/DDBJ whole genome shotgun (WGS) entry which is preliminary data.</text>
</comment>
<accession>A0A941F3Z1</accession>
<keyword evidence="2" id="KW-0808">Transferase</keyword>
<protein>
    <submittedName>
        <fullName evidence="5">S-adenosylmethionine:tRNA ribosyltransferase-isomerase</fullName>
    </submittedName>
</protein>
<dbReference type="RefSeq" id="WP_212188752.1">
    <property type="nucleotide sequence ID" value="NZ_JAGTAR010000005.1"/>
</dbReference>
<sequence length="404" mass="46065">MIKPNISISDYTYHLPDERIAKYPLNSRDASKLLIYKNKEIREDLFKNITEELPPKALLAFNNTKVIRARLRFQKHTGAQIEIFCLEPLLPAEVQMSFDSRTATSWKCIVGNARKWKNEPLSQSFTIDGQTTLLQIEKGERMGDAYSIKFSWDNPQISFAEIIEHIGLTPIPPYLNRETEDIDKDRYQTVYSEHQGSVAAPTAGLHFTEDILKMLTDNGHSLLNVTLHVGAGTFKPVKSEEIAGHEMHTEHFVIERDALERLIANEQQLIAVGTTSVRTLESLYWYGVRLLTGHSITNGIEQWDPYNLKVNYTTKEALAALLEYMTNNNLAYLAGKTAIIIVPGYRFKLINGLVTNFHQPQSTLLLLIGAIVGHRWKDIYNYALNNDFRFLSYGDSSLLMIEQE</sequence>
<keyword evidence="1" id="KW-0963">Cytoplasm</keyword>
<evidence type="ECO:0000313" key="6">
    <source>
        <dbReference type="Proteomes" id="UP000679220"/>
    </source>
</evidence>
<reference evidence="5" key="2">
    <citation type="submission" date="2021-04" db="EMBL/GenBank/DDBJ databases">
        <authorList>
            <person name="Zhang T."/>
            <person name="Zhang Y."/>
            <person name="Lu D."/>
            <person name="Zuo D."/>
            <person name="Du Z."/>
        </authorList>
    </citation>
    <scope>NUCLEOTIDE SEQUENCE</scope>
    <source>
        <strain evidence="5">JR1</strain>
    </source>
</reference>
<dbReference type="Gene3D" id="3.40.1780.10">
    <property type="entry name" value="QueA-like"/>
    <property type="match status" value="1"/>
</dbReference>
<evidence type="ECO:0000256" key="3">
    <source>
        <dbReference type="ARBA" id="ARBA00022691"/>
    </source>
</evidence>